<dbReference type="AlphaFoldDB" id="A0A8J3SAP5"/>
<keyword evidence="1" id="KW-1133">Transmembrane helix</keyword>
<evidence type="ECO:0000313" key="2">
    <source>
        <dbReference type="EMBL" id="GIH90548.1"/>
    </source>
</evidence>
<dbReference type="EMBL" id="BOOJ01000012">
    <property type="protein sequence ID" value="GIH90548.1"/>
    <property type="molecule type" value="Genomic_DNA"/>
</dbReference>
<feature type="transmembrane region" description="Helical" evidence="1">
    <location>
        <begin position="82"/>
        <end position="101"/>
    </location>
</feature>
<keyword evidence="3" id="KW-1185">Reference proteome</keyword>
<name>A0A8J3SAP5_9ACTN</name>
<proteinExistence type="predicted"/>
<gene>
    <name evidence="2" type="ORF">Psi01_11780</name>
</gene>
<sequence length="125" mass="13041">MLFAVALTCATLGTFLDIVLVARRQQHCLGDLGTGEAMAGFVWAASRLVVFPIVAGGSALVSLPINLVACLPWFAKHGLLKAALMACAVLIAAAGPAAMLVHDVTADTTPGECVPPWWPSWITRS</sequence>
<protein>
    <submittedName>
        <fullName evidence="2">Uncharacterized protein</fullName>
    </submittedName>
</protein>
<keyword evidence="1" id="KW-0812">Transmembrane</keyword>
<feature type="transmembrane region" description="Helical" evidence="1">
    <location>
        <begin position="48"/>
        <end position="75"/>
    </location>
</feature>
<evidence type="ECO:0000313" key="3">
    <source>
        <dbReference type="Proteomes" id="UP000619788"/>
    </source>
</evidence>
<evidence type="ECO:0000256" key="1">
    <source>
        <dbReference type="SAM" id="Phobius"/>
    </source>
</evidence>
<dbReference type="Proteomes" id="UP000619788">
    <property type="component" value="Unassembled WGS sequence"/>
</dbReference>
<organism evidence="2 3">
    <name type="scientific">Planobispora siamensis</name>
    <dbReference type="NCBI Taxonomy" id="936338"/>
    <lineage>
        <taxon>Bacteria</taxon>
        <taxon>Bacillati</taxon>
        <taxon>Actinomycetota</taxon>
        <taxon>Actinomycetes</taxon>
        <taxon>Streptosporangiales</taxon>
        <taxon>Streptosporangiaceae</taxon>
        <taxon>Planobispora</taxon>
    </lineage>
</organism>
<accession>A0A8J3SAP5</accession>
<reference evidence="2 3" key="1">
    <citation type="submission" date="2021-01" db="EMBL/GenBank/DDBJ databases">
        <title>Whole genome shotgun sequence of Planobispora siamensis NBRC 107568.</title>
        <authorList>
            <person name="Komaki H."/>
            <person name="Tamura T."/>
        </authorList>
    </citation>
    <scope>NUCLEOTIDE SEQUENCE [LARGE SCALE GENOMIC DNA]</scope>
    <source>
        <strain evidence="2 3">NBRC 107568</strain>
    </source>
</reference>
<keyword evidence="1" id="KW-0472">Membrane</keyword>
<dbReference type="RefSeq" id="WP_204062901.1">
    <property type="nucleotide sequence ID" value="NZ_BOOJ01000012.1"/>
</dbReference>
<comment type="caution">
    <text evidence="2">The sequence shown here is derived from an EMBL/GenBank/DDBJ whole genome shotgun (WGS) entry which is preliminary data.</text>
</comment>